<evidence type="ECO:0000313" key="3">
    <source>
        <dbReference type="Proteomes" id="UP000050474"/>
    </source>
</evidence>
<gene>
    <name evidence="1" type="ORF">ALO44_01852</name>
    <name evidence="2" type="ORF">RA271_23940</name>
</gene>
<dbReference type="EMBL" id="LJRM01000074">
    <property type="protein sequence ID" value="KPY86689.1"/>
    <property type="molecule type" value="Genomic_DNA"/>
</dbReference>
<dbReference type="InterPro" id="IPR008727">
    <property type="entry name" value="PAAR_motif"/>
</dbReference>
<evidence type="ECO:0000313" key="1">
    <source>
        <dbReference type="EMBL" id="KPY86689.1"/>
    </source>
</evidence>
<dbReference type="PATRIC" id="fig|129140.3.peg.2446"/>
<name>A0A0Q0BD39_9PSED</name>
<comment type="caution">
    <text evidence="1">The sequence shown here is derived from an EMBL/GenBank/DDBJ whole genome shotgun (WGS) entry which is preliminary data.</text>
</comment>
<dbReference type="Gene3D" id="2.60.200.60">
    <property type="match status" value="1"/>
</dbReference>
<evidence type="ECO:0000313" key="2">
    <source>
        <dbReference type="EMBL" id="MFH7518211.1"/>
    </source>
</evidence>
<proteinExistence type="predicted"/>
<dbReference type="STRING" id="129140.ALO44_01852"/>
<protein>
    <submittedName>
        <fullName evidence="2">PAAR domain-containing protein</fullName>
    </submittedName>
    <submittedName>
        <fullName evidence="1">PAAR motif protein</fullName>
    </submittedName>
</protein>
<accession>A0A0Q0BD39</accession>
<reference evidence="1 3" key="1">
    <citation type="submission" date="2015-09" db="EMBL/GenBank/DDBJ databases">
        <title>Genome announcement of multiple Pseudomonas syringae strains.</title>
        <authorList>
            <person name="Thakur S."/>
            <person name="Wang P.W."/>
            <person name="Gong Y."/>
            <person name="Weir B.S."/>
            <person name="Guttman D.S."/>
        </authorList>
    </citation>
    <scope>NUCLEOTIDE SEQUENCE [LARGE SCALE GENOMIC DNA]</scope>
    <source>
        <strain evidence="1 3">ICMP4091</strain>
    </source>
</reference>
<dbReference type="EMBL" id="JAVCQK010000023">
    <property type="protein sequence ID" value="MFH7518211.1"/>
    <property type="molecule type" value="Genomic_DNA"/>
</dbReference>
<dbReference type="GeneID" id="96218054"/>
<dbReference type="CDD" id="cd14744">
    <property type="entry name" value="PAAR_CT_2"/>
    <property type="match status" value="1"/>
</dbReference>
<evidence type="ECO:0000313" key="4">
    <source>
        <dbReference type="Proteomes" id="UP001610657"/>
    </source>
</evidence>
<organism evidence="1 3">
    <name type="scientific">Pseudomonas syringae pv. tagetis</name>
    <dbReference type="NCBI Taxonomy" id="129140"/>
    <lineage>
        <taxon>Bacteria</taxon>
        <taxon>Pseudomonadati</taxon>
        <taxon>Pseudomonadota</taxon>
        <taxon>Gammaproteobacteria</taxon>
        <taxon>Pseudomonadales</taxon>
        <taxon>Pseudomonadaceae</taxon>
        <taxon>Pseudomonas</taxon>
    </lineage>
</organism>
<dbReference type="RefSeq" id="WP_055005832.1">
    <property type="nucleotide sequence ID" value="NZ_CP092923.1"/>
</dbReference>
<keyword evidence="4" id="KW-1185">Reference proteome</keyword>
<dbReference type="AlphaFoldDB" id="A0A0Q0BD39"/>
<dbReference type="Proteomes" id="UP000050474">
    <property type="component" value="Unassembled WGS sequence"/>
</dbReference>
<reference evidence="2 4" key="2">
    <citation type="submission" date="2023-08" db="EMBL/GenBank/DDBJ databases">
        <title>Genomic and mutational analysis of Pseudomonas syringae pv. tagetis EB037 pathogenicity on sunflower.</title>
        <authorList>
            <person name="Maul J.E."/>
        </authorList>
    </citation>
    <scope>NUCLEOTIDE SEQUENCE [LARGE SCALE GENOMIC DNA]</scope>
    <source>
        <strain evidence="2 4">EB037_T1</strain>
    </source>
</reference>
<dbReference type="Proteomes" id="UP001610657">
    <property type="component" value="Unassembled WGS sequence"/>
</dbReference>
<dbReference type="Pfam" id="PF05488">
    <property type="entry name" value="PAAR_motif"/>
    <property type="match status" value="1"/>
</dbReference>
<sequence length="195" mass="20911">MKLLAIVQGDTTDHGGSVINGDQTTRINGFPVAHRGCDVICPLHGASKIIGEENNFHIEGNIIALEGNLTSCGARLISRQQNFFWIERRSSAVGAAPDSSAGLHQEVASDEGVVHGCVQAIDSLLSPQNSMACDERFRLFNQQRSSLGHLGYVVMQDQRCTAVGALDLQGYSRSHTSPAVTALQLATTAPWPVME</sequence>